<keyword evidence="2" id="KW-1185">Reference proteome</keyword>
<gene>
    <name evidence="1" type="ORF">D4A92_21465</name>
</gene>
<sequence>MKQAEQIKRDFESAGISMREWAEANGFNPRTVYAVVDGSLKCKRGVSHQIAVALGMKESRPVHHLTNVASGKK</sequence>
<accession>A0ABX7EZS6</accession>
<proteinExistence type="predicted"/>
<dbReference type="Proteomes" id="UP000596351">
    <property type="component" value="Chromosome"/>
</dbReference>
<protein>
    <submittedName>
        <fullName evidence="1">DNA-binding protein</fullName>
    </submittedName>
</protein>
<evidence type="ECO:0000313" key="2">
    <source>
        <dbReference type="Proteomes" id="UP000596351"/>
    </source>
</evidence>
<dbReference type="GO" id="GO:0003677">
    <property type="term" value="F:DNA binding"/>
    <property type="evidence" value="ECO:0007669"/>
    <property type="project" value="UniProtKB-KW"/>
</dbReference>
<evidence type="ECO:0000313" key="1">
    <source>
        <dbReference type="EMBL" id="QRF53834.1"/>
    </source>
</evidence>
<organism evidence="1 2">
    <name type="scientific">Rhizobium rosettiformans</name>
    <dbReference type="NCBI Taxonomy" id="1368430"/>
    <lineage>
        <taxon>Bacteria</taxon>
        <taxon>Pseudomonadati</taxon>
        <taxon>Pseudomonadota</taxon>
        <taxon>Alphaproteobacteria</taxon>
        <taxon>Hyphomicrobiales</taxon>
        <taxon>Rhizobiaceae</taxon>
        <taxon>Rhizobium/Agrobacterium group</taxon>
        <taxon>Rhizobium</taxon>
    </lineage>
</organism>
<dbReference type="NCBIfam" id="TIGR04111">
    <property type="entry name" value="BcepMu_gp16"/>
    <property type="match status" value="1"/>
</dbReference>
<dbReference type="InterPro" id="IPR010982">
    <property type="entry name" value="Lambda_DNA-bd_dom_sf"/>
</dbReference>
<dbReference type="EMBL" id="CP032405">
    <property type="protein sequence ID" value="QRF53834.1"/>
    <property type="molecule type" value="Genomic_DNA"/>
</dbReference>
<dbReference type="RefSeq" id="WP_203017217.1">
    <property type="nucleotide sequence ID" value="NZ_CP032405.1"/>
</dbReference>
<dbReference type="InterPro" id="IPR026365">
    <property type="entry name" value="BcepMu_gp16"/>
</dbReference>
<dbReference type="Gene3D" id="1.10.260.40">
    <property type="entry name" value="lambda repressor-like DNA-binding domains"/>
    <property type="match status" value="1"/>
</dbReference>
<keyword evidence="1" id="KW-0238">DNA-binding</keyword>
<reference evidence="1 2" key="1">
    <citation type="submission" date="2018-09" db="EMBL/GenBank/DDBJ databases">
        <title>Rhizobium sp. MAE2-X.</title>
        <authorList>
            <person name="Lee Y."/>
            <person name="Jeon C.O."/>
        </authorList>
    </citation>
    <scope>NUCLEOTIDE SEQUENCE [LARGE SCALE GENOMIC DNA]</scope>
    <source>
        <strain evidence="1 2">MAE2-X</strain>
    </source>
</reference>
<name>A0ABX7EZS6_9HYPH</name>